<comment type="subcellular location">
    <subcellularLocation>
        <location evidence="7">Mitochondrion</location>
    </subcellularLocation>
    <subcellularLocation>
        <location evidence="7">Plastid</location>
        <location evidence="7">Chloroplast</location>
    </subcellularLocation>
</comment>
<dbReference type="GO" id="GO:0043436">
    <property type="term" value="P:oxoacid metabolic process"/>
    <property type="evidence" value="ECO:0007669"/>
    <property type="project" value="UniProtKB-ARBA"/>
</dbReference>
<dbReference type="Gene3D" id="3.40.50.620">
    <property type="entry name" value="HUPs"/>
    <property type="match status" value="1"/>
</dbReference>
<comment type="caution">
    <text evidence="9">The sequence shown here is derived from an EMBL/GenBank/DDBJ whole genome shotgun (WGS) entry which is preliminary data.</text>
</comment>
<dbReference type="Pfam" id="PF00582">
    <property type="entry name" value="Usp"/>
    <property type="match status" value="1"/>
</dbReference>
<evidence type="ECO:0000313" key="9">
    <source>
        <dbReference type="EMBL" id="MBA0616468.1"/>
    </source>
</evidence>
<sequence>MASTLFRTIQIHPFLLYPTALFSRRNGVLYCTMKSSQTQTATQEKQQPPKVKVPQHALKKTVDKITKDYEAIIGIETHVQLSTLTKAFCSCPYNYGSQPNTSICPICMGLPGALPVLNSKVIEFAVKLGLALNCKLSLNSKFDRKQYFYPDLPKGYQISQFDIPIATGGYVDLDLPLEFGGGHRKFGITRVHMEEDAGKLLHSGNGDYSQEITSLTSIYIYCFDLLLIDTVGYLLQVDLNRAGVPLLEIVSEPDIRTGIEAAEYAAELQRVVRYLGISNGNMQEGSLRCDVNVSIRPVGQSEFGTKVNSLLKLDLWFNTSCRFKYHHSQGTDRRMHFSITFIEQSKSMELVEFSVSDTDNLIPYLQALLHGQGQSDQIVQETRLWEEGAQKTVTMRKKEGLSDYRYFPEPDLPEVILTQEYVDSISNSLPELPEVKRRRYEKMGLSMQDVLFLANDMNVAEYFDATLSSGADIKLAANWIMGDIAAYMKNEKLSINDIKLTPQELAELIASIKSGTISGKIGKEIADPVEIGKMIDKVISENPKQLEQYRGGKTKLQGFFSGQFRFDFAGLRPLMVTPPARKVMVVADPAPHSAAALQYALSHALLEQDELILLHVENTSSWKNTLTTFLKRPTIASAANAMTPNNSSGPDWGSTDVNFLDQMKYASEIAQPKIPVRIEKIDPDGKDKATVILSKSKDLGIDLIIIGQKRSLSSAILG</sequence>
<evidence type="ECO:0000313" key="10">
    <source>
        <dbReference type="Proteomes" id="UP000593561"/>
    </source>
</evidence>
<dbReference type="InterPro" id="IPR003789">
    <property type="entry name" value="Asn/Gln_tRNA_amidoTrase-B-like"/>
</dbReference>
<evidence type="ECO:0000256" key="2">
    <source>
        <dbReference type="ARBA" id="ARBA00022598"/>
    </source>
</evidence>
<comment type="similarity">
    <text evidence="1 7">Belongs to the GatB/GatE family. GatB subfamily.</text>
</comment>
<dbReference type="InterPro" id="IPR006016">
    <property type="entry name" value="UspA"/>
</dbReference>
<dbReference type="SUPFAM" id="SSF52402">
    <property type="entry name" value="Adenine nucleotide alpha hydrolases-like"/>
    <property type="match status" value="1"/>
</dbReference>
<evidence type="ECO:0000256" key="6">
    <source>
        <dbReference type="ARBA" id="ARBA00047913"/>
    </source>
</evidence>
<organism evidence="9 10">
    <name type="scientific">Gossypium davidsonii</name>
    <name type="common">Davidson's cotton</name>
    <name type="synonym">Gossypium klotzschianum subsp. davidsonii</name>
    <dbReference type="NCBI Taxonomy" id="34287"/>
    <lineage>
        <taxon>Eukaryota</taxon>
        <taxon>Viridiplantae</taxon>
        <taxon>Streptophyta</taxon>
        <taxon>Embryophyta</taxon>
        <taxon>Tracheophyta</taxon>
        <taxon>Spermatophyta</taxon>
        <taxon>Magnoliopsida</taxon>
        <taxon>eudicotyledons</taxon>
        <taxon>Gunneridae</taxon>
        <taxon>Pentapetalae</taxon>
        <taxon>rosids</taxon>
        <taxon>malvids</taxon>
        <taxon>Malvales</taxon>
        <taxon>Malvaceae</taxon>
        <taxon>Malvoideae</taxon>
        <taxon>Gossypium</taxon>
    </lineage>
</organism>
<feature type="domain" description="Asn/Gln amidotransferase" evidence="8">
    <location>
        <begin position="461"/>
        <end position="563"/>
    </location>
</feature>
<dbReference type="Pfam" id="PF02934">
    <property type="entry name" value="GatB_N"/>
    <property type="match status" value="1"/>
</dbReference>
<dbReference type="SMART" id="SM00845">
    <property type="entry name" value="GatB_Yqey"/>
    <property type="match status" value="1"/>
</dbReference>
<dbReference type="EC" id="6.3.5.-" evidence="7"/>
<protein>
    <recommendedName>
        <fullName evidence="7">Glutamyl-tRNA(Gln) amidotransferase subunit B, chloroplastic/mitochondrial</fullName>
        <shortName evidence="7">Glu-AdT subunit B</shortName>
        <ecNumber evidence="7">6.3.5.-</ecNumber>
    </recommendedName>
</protein>
<comment type="function">
    <text evidence="7">Allows the formation of correctly charged Gln-tRNA(Gln) through the transamidation of misacylated Glu-tRNA(Gln) in chloroplasts and mitochondria. The reaction takes place in the presence of glutamine and ATP through an activated gamma-phospho-Glu-tRNA(Gln).</text>
</comment>
<dbReference type="InterPro" id="IPR014746">
    <property type="entry name" value="Gln_synth/guanido_kin_cat_dom"/>
</dbReference>
<evidence type="ECO:0000256" key="4">
    <source>
        <dbReference type="ARBA" id="ARBA00022840"/>
    </source>
</evidence>
<keyword evidence="7" id="KW-0934">Plastid</keyword>
<name>A0A7J8RRI8_GOSDV</name>
<dbReference type="GO" id="GO:0032543">
    <property type="term" value="P:mitochondrial translation"/>
    <property type="evidence" value="ECO:0007669"/>
    <property type="project" value="UniProtKB-UniRule"/>
</dbReference>
<comment type="subunit">
    <text evidence="7">Subunit of the heterotrimeric GatCAB amidotransferase (AdT) complex, composed of A, B and C subunits.</text>
</comment>
<keyword evidence="2 7" id="KW-0436">Ligase</keyword>
<keyword evidence="10" id="KW-1185">Reference proteome</keyword>
<keyword evidence="7" id="KW-0150">Chloroplast</keyword>
<reference evidence="9 10" key="1">
    <citation type="journal article" date="2019" name="Genome Biol. Evol.">
        <title>Insights into the evolution of the New World diploid cottons (Gossypium, subgenus Houzingenia) based on genome sequencing.</title>
        <authorList>
            <person name="Grover C.E."/>
            <person name="Arick M.A. 2nd"/>
            <person name="Thrash A."/>
            <person name="Conover J.L."/>
            <person name="Sanders W.S."/>
            <person name="Peterson D.G."/>
            <person name="Frelichowski J.E."/>
            <person name="Scheffler J.A."/>
            <person name="Scheffler B.E."/>
            <person name="Wendel J.F."/>
        </authorList>
    </citation>
    <scope>NUCLEOTIDE SEQUENCE [LARGE SCALE GENOMIC DNA]</scope>
    <source>
        <strain evidence="9">27</strain>
        <tissue evidence="9">Leaf</tissue>
    </source>
</reference>
<dbReference type="InterPro" id="IPR004413">
    <property type="entry name" value="GatB"/>
</dbReference>
<evidence type="ECO:0000256" key="7">
    <source>
        <dbReference type="HAMAP-Rule" id="MF_03147"/>
    </source>
</evidence>
<keyword evidence="7" id="KW-0496">Mitochondrion</keyword>
<dbReference type="GO" id="GO:0005524">
    <property type="term" value="F:ATP binding"/>
    <property type="evidence" value="ECO:0007669"/>
    <property type="project" value="UniProtKB-KW"/>
</dbReference>
<dbReference type="SUPFAM" id="SSF89095">
    <property type="entry name" value="GatB/YqeY motif"/>
    <property type="match status" value="1"/>
</dbReference>
<dbReference type="GO" id="GO:0005739">
    <property type="term" value="C:mitochondrion"/>
    <property type="evidence" value="ECO:0007669"/>
    <property type="project" value="UniProtKB-SubCell"/>
</dbReference>
<accession>A0A7J8RRI8</accession>
<dbReference type="GO" id="GO:0070681">
    <property type="term" value="P:glutaminyl-tRNAGln biosynthesis via transamidation"/>
    <property type="evidence" value="ECO:0007669"/>
    <property type="project" value="UniProtKB-UniRule"/>
</dbReference>
<dbReference type="GO" id="GO:0050567">
    <property type="term" value="F:glutaminyl-tRNA synthase (glutamine-hydrolyzing) activity"/>
    <property type="evidence" value="ECO:0007669"/>
    <property type="project" value="UniProtKB-UniRule"/>
</dbReference>
<evidence type="ECO:0000259" key="8">
    <source>
        <dbReference type="SMART" id="SM00845"/>
    </source>
</evidence>
<dbReference type="CDD" id="cd00293">
    <property type="entry name" value="USP-like"/>
    <property type="match status" value="1"/>
</dbReference>
<dbReference type="Proteomes" id="UP000593561">
    <property type="component" value="Unassembled WGS sequence"/>
</dbReference>
<proteinExistence type="inferred from homology"/>
<comment type="catalytic activity">
    <reaction evidence="6 7">
        <text>L-glutamyl-tRNA(Gln) + L-glutamine + ATP + H2O = L-glutaminyl-tRNA(Gln) + L-glutamate + ADP + phosphate + H(+)</text>
        <dbReference type="Rhea" id="RHEA:17521"/>
        <dbReference type="Rhea" id="RHEA-COMP:9681"/>
        <dbReference type="Rhea" id="RHEA-COMP:9684"/>
        <dbReference type="ChEBI" id="CHEBI:15377"/>
        <dbReference type="ChEBI" id="CHEBI:15378"/>
        <dbReference type="ChEBI" id="CHEBI:29985"/>
        <dbReference type="ChEBI" id="CHEBI:30616"/>
        <dbReference type="ChEBI" id="CHEBI:43474"/>
        <dbReference type="ChEBI" id="CHEBI:58359"/>
        <dbReference type="ChEBI" id="CHEBI:78520"/>
        <dbReference type="ChEBI" id="CHEBI:78521"/>
        <dbReference type="ChEBI" id="CHEBI:456216"/>
    </reaction>
</comment>
<dbReference type="GO" id="GO:0030956">
    <property type="term" value="C:glutamyl-tRNA(Gln) amidotransferase complex"/>
    <property type="evidence" value="ECO:0007669"/>
    <property type="project" value="UniProtKB-UniRule"/>
</dbReference>
<dbReference type="PANTHER" id="PTHR11659:SF0">
    <property type="entry name" value="GLUTAMYL-TRNA(GLN) AMIDOTRANSFERASE SUBUNIT B, MITOCHONDRIAL"/>
    <property type="match status" value="1"/>
</dbReference>
<dbReference type="InterPro" id="IPR014729">
    <property type="entry name" value="Rossmann-like_a/b/a_fold"/>
</dbReference>
<dbReference type="Gene3D" id="1.10.10.410">
    <property type="match status" value="1"/>
</dbReference>
<dbReference type="GO" id="GO:0009507">
    <property type="term" value="C:chloroplast"/>
    <property type="evidence" value="ECO:0007669"/>
    <property type="project" value="UniProtKB-SubCell"/>
</dbReference>
<dbReference type="InterPro" id="IPR023168">
    <property type="entry name" value="GatB_Yqey_C_2"/>
</dbReference>
<evidence type="ECO:0000256" key="1">
    <source>
        <dbReference type="ARBA" id="ARBA00005306"/>
    </source>
</evidence>
<dbReference type="EMBL" id="JABFAC010000006">
    <property type="protein sequence ID" value="MBA0616468.1"/>
    <property type="molecule type" value="Genomic_DNA"/>
</dbReference>
<dbReference type="PANTHER" id="PTHR11659">
    <property type="entry name" value="GLUTAMYL-TRNA GLN AMIDOTRANSFERASE SUBUNIT B MITOCHONDRIAL AND PROKARYOTIC PET112-RELATED"/>
    <property type="match status" value="1"/>
</dbReference>
<keyword evidence="5 7" id="KW-0648">Protein biosynthesis</keyword>
<dbReference type="AlphaFoldDB" id="A0A7J8RRI8"/>
<gene>
    <name evidence="7" type="primary">GATB</name>
    <name evidence="9" type="ORF">Godav_016512</name>
</gene>
<dbReference type="InterPro" id="IPR017958">
    <property type="entry name" value="Gln-tRNA_amidoTrfase_suB_CS"/>
</dbReference>
<dbReference type="InterPro" id="IPR018027">
    <property type="entry name" value="Asn/Gln_amidotransferase"/>
</dbReference>
<evidence type="ECO:0000256" key="5">
    <source>
        <dbReference type="ARBA" id="ARBA00022917"/>
    </source>
</evidence>
<evidence type="ECO:0000256" key="3">
    <source>
        <dbReference type="ARBA" id="ARBA00022741"/>
    </source>
</evidence>
<dbReference type="HAMAP" id="MF_00121">
    <property type="entry name" value="GatB"/>
    <property type="match status" value="1"/>
</dbReference>
<dbReference type="InterPro" id="IPR017959">
    <property type="entry name" value="Asn/Gln-tRNA_amidoTrfase_suB/E"/>
</dbReference>
<dbReference type="Pfam" id="PF02637">
    <property type="entry name" value="GatB_Yqey"/>
    <property type="match status" value="1"/>
</dbReference>
<dbReference type="FunFam" id="1.10.150.380:FF:000001">
    <property type="entry name" value="Aspartyl/glutamyl-tRNA(Asn/Gln) amidotransferase subunit B"/>
    <property type="match status" value="1"/>
</dbReference>
<dbReference type="SUPFAM" id="SSF55931">
    <property type="entry name" value="Glutamine synthetase/guanido kinase"/>
    <property type="match status" value="1"/>
</dbReference>
<keyword evidence="3 7" id="KW-0547">Nucleotide-binding</keyword>
<dbReference type="InterPro" id="IPR006075">
    <property type="entry name" value="Asn/Gln-tRNA_Trfase_suB/E_cat"/>
</dbReference>
<keyword evidence="4 7" id="KW-0067">ATP-binding</keyword>
<dbReference type="PROSITE" id="PS01234">
    <property type="entry name" value="GATB"/>
    <property type="match status" value="1"/>
</dbReference>